<sequence length="83" mass="8701">MALRRPTIFRSNTSQTPFLNNVPLTGAGEKNKLLVSHGRPPWYGQDGKPLTDAFVIGIAGGSASGKDVLTVDTCGSRDSSVLG</sequence>
<evidence type="ECO:0000313" key="1">
    <source>
        <dbReference type="EMBL" id="CAE6449215.1"/>
    </source>
</evidence>
<reference evidence="1" key="1">
    <citation type="submission" date="2021-01" db="EMBL/GenBank/DDBJ databases">
        <authorList>
            <person name="Kaushik A."/>
        </authorList>
    </citation>
    <scope>NUCLEOTIDE SEQUENCE</scope>
    <source>
        <strain evidence="1">AG6-10EEA</strain>
    </source>
</reference>
<proteinExistence type="predicted"/>
<dbReference type="AlphaFoldDB" id="A0A8H3B6U7"/>
<feature type="non-terminal residue" evidence="1">
    <location>
        <position position="1"/>
    </location>
</feature>
<accession>A0A8H3B6U7</accession>
<protein>
    <submittedName>
        <fullName evidence="1">Uncharacterized protein</fullName>
    </submittedName>
</protein>
<dbReference type="Proteomes" id="UP000663853">
    <property type="component" value="Unassembled WGS sequence"/>
</dbReference>
<name>A0A8H3B6U7_9AGAM</name>
<dbReference type="EMBL" id="CAJMXA010001012">
    <property type="protein sequence ID" value="CAE6449215.1"/>
    <property type="molecule type" value="Genomic_DNA"/>
</dbReference>
<comment type="caution">
    <text evidence="1">The sequence shown here is derived from an EMBL/GenBank/DDBJ whole genome shotgun (WGS) entry which is preliminary data.</text>
</comment>
<evidence type="ECO:0000313" key="2">
    <source>
        <dbReference type="Proteomes" id="UP000663853"/>
    </source>
</evidence>
<gene>
    <name evidence="1" type="ORF">RDB_LOCUS47615</name>
</gene>
<organism evidence="1 2">
    <name type="scientific">Rhizoctonia solani</name>
    <dbReference type="NCBI Taxonomy" id="456999"/>
    <lineage>
        <taxon>Eukaryota</taxon>
        <taxon>Fungi</taxon>
        <taxon>Dikarya</taxon>
        <taxon>Basidiomycota</taxon>
        <taxon>Agaricomycotina</taxon>
        <taxon>Agaricomycetes</taxon>
        <taxon>Cantharellales</taxon>
        <taxon>Ceratobasidiaceae</taxon>
        <taxon>Rhizoctonia</taxon>
    </lineage>
</organism>